<keyword evidence="1" id="KW-0812">Transmembrane</keyword>
<dbReference type="AlphaFoldDB" id="A0A6B8W6U0"/>
<evidence type="ECO:0000313" key="3">
    <source>
        <dbReference type="Proteomes" id="UP000427071"/>
    </source>
</evidence>
<evidence type="ECO:0000256" key="1">
    <source>
        <dbReference type="SAM" id="Phobius"/>
    </source>
</evidence>
<dbReference type="EMBL" id="CP046452">
    <property type="protein sequence ID" value="QGU02908.1"/>
    <property type="molecule type" value="Genomic_DNA"/>
</dbReference>
<evidence type="ECO:0008006" key="4">
    <source>
        <dbReference type="Google" id="ProtNLM"/>
    </source>
</evidence>
<organism evidence="2 3">
    <name type="scientific">Corynebacterium kalinowskii</name>
    <dbReference type="NCBI Taxonomy" id="2675216"/>
    <lineage>
        <taxon>Bacteria</taxon>
        <taxon>Bacillati</taxon>
        <taxon>Actinomycetota</taxon>
        <taxon>Actinomycetes</taxon>
        <taxon>Mycobacteriales</taxon>
        <taxon>Corynebacteriaceae</taxon>
        <taxon>Corynebacterium</taxon>
    </lineage>
</organism>
<name>A0A6B8W6U0_9CORY</name>
<feature type="transmembrane region" description="Helical" evidence="1">
    <location>
        <begin position="287"/>
        <end position="309"/>
    </location>
</feature>
<reference evidence="3" key="1">
    <citation type="submission" date="2019-11" db="EMBL/GenBank/DDBJ databases">
        <title>Complete genome sequence of Corynebacterium kalinowskii 1959, a novel Corynebacterium species isolated from soil of a small paddock in Vilsendorf, Germany.</title>
        <authorList>
            <person name="Schaffert L."/>
            <person name="Ruwe M."/>
            <person name="Milse J."/>
            <person name="Hanuschka K."/>
            <person name="Ortseifen V."/>
            <person name="Droste J."/>
            <person name="Brandt D."/>
            <person name="Schlueter L."/>
            <person name="Kutter Y."/>
            <person name="Vinke S."/>
            <person name="Viehoefer P."/>
            <person name="Jacob L."/>
            <person name="Luebke N.-C."/>
            <person name="Schulte-Berndt E."/>
            <person name="Hain C."/>
            <person name="Linder M."/>
            <person name="Schmidt P."/>
            <person name="Wollenschlaeger L."/>
            <person name="Luttermann T."/>
            <person name="Thieme E."/>
            <person name="Hassa J."/>
            <person name="Haak M."/>
            <person name="Wittchen M."/>
            <person name="Mentz A."/>
            <person name="Persicke M."/>
            <person name="Busche T."/>
            <person name="Ruckert C."/>
        </authorList>
    </citation>
    <scope>NUCLEOTIDE SEQUENCE [LARGE SCALE GENOMIC DNA]</scope>
    <source>
        <strain evidence="3">1959</strain>
    </source>
</reference>
<protein>
    <recommendedName>
        <fullName evidence="4">DUF3068 domain-containing protein</fullName>
    </recommendedName>
</protein>
<keyword evidence="1" id="KW-0472">Membrane</keyword>
<dbReference type="Pfam" id="PF11271">
    <property type="entry name" value="PorA"/>
    <property type="match status" value="1"/>
</dbReference>
<evidence type="ECO:0000313" key="2">
    <source>
        <dbReference type="EMBL" id="QGU02908.1"/>
    </source>
</evidence>
<gene>
    <name evidence="2" type="ORF">CKALI_10265</name>
</gene>
<feature type="transmembrane region" description="Helical" evidence="1">
    <location>
        <begin position="7"/>
        <end position="30"/>
    </location>
</feature>
<keyword evidence="1" id="KW-1133">Transmembrane helix</keyword>
<sequence length="312" mass="34960">MLPKSRIFSALIIGLGIMLLAWGLLSPYFLHFDGRMPLDLRNTTFTLTDDKAKARIPQQDKVVTVPVSRQYHAQFMDPVDTNSVTARIGVTTMRVSNQDELDRLIDATVWSYRLDRFTGQALTEATMTDQPASSAKQVPIDALWVKFPVNAAQSTYQVFDVTLRKAVPATFQEELEINGRKVYRYRQDIEPTNVAMSYAGPFNTKKLEGEETGYLFHSGTRDYYVDQKSGLVVDIHEQIDDFYGTKTGEKKEQALLFDGQLSEESRSDMLTQAAQIDDGSLIRQLNWVAIGLGSLLTIAGLAGVFGLFARKP</sequence>
<dbReference type="RefSeq" id="WP_156193247.1">
    <property type="nucleotide sequence ID" value="NZ_CP046452.1"/>
</dbReference>
<dbReference type="Proteomes" id="UP000427071">
    <property type="component" value="Chromosome"/>
</dbReference>
<dbReference type="InterPro" id="IPR021424">
    <property type="entry name" value="PorA"/>
</dbReference>
<dbReference type="KEGG" id="ckw:CKALI_10265"/>
<proteinExistence type="predicted"/>
<keyword evidence="3" id="KW-1185">Reference proteome</keyword>
<accession>A0A6B8W6U0</accession>